<name>A0A9Q1KN34_9CARY</name>
<gene>
    <name evidence="1" type="ORF">Cgig2_027899</name>
</gene>
<dbReference type="EMBL" id="JAKOGI010000070">
    <property type="protein sequence ID" value="KAJ8445818.1"/>
    <property type="molecule type" value="Genomic_DNA"/>
</dbReference>
<dbReference type="AlphaFoldDB" id="A0A9Q1KN34"/>
<dbReference type="PANTHER" id="PTHR36017">
    <property type="entry name" value="EMBRYO DEFECTIVE 1381"/>
    <property type="match status" value="1"/>
</dbReference>
<protein>
    <submittedName>
        <fullName evidence="1">Uncharacterized protein</fullName>
    </submittedName>
</protein>
<reference evidence="1" key="1">
    <citation type="submission" date="2022-04" db="EMBL/GenBank/DDBJ databases">
        <title>Carnegiea gigantea Genome sequencing and assembly v2.</title>
        <authorList>
            <person name="Copetti D."/>
            <person name="Sanderson M.J."/>
            <person name="Burquez A."/>
            <person name="Wojciechowski M.F."/>
        </authorList>
    </citation>
    <scope>NUCLEOTIDE SEQUENCE</scope>
    <source>
        <strain evidence="1">SGP5-SGP5p</strain>
        <tissue evidence="1">Aerial part</tissue>
    </source>
</reference>
<sequence>MNARKSWRIIPRPILETVLNNHAQHHRVHQPLILHGPRGVGKTTLILERLLENWSKGPHLTGFVDFAQSIQGYHPSNGESFPWSSWSSCAAPLPPLSLLTTHLEKCLESMAERGIQLGQITSQQIFIALNKWHGLRTALRDILLSNPKSPKTAISEQISASVLWERAVFAFSARLDAKEIEGLVGLEGKKGMSVEERSYLKEAAVALRLAKEVIRIQQRWKANAVAHLNGTGGFSRSLASSATDWPCLLLELLSAASEINHFQPKLVLNNIDVLKNAISRDASKVPAPVYHDSLIWRIISLGANEMCLPVILPSSLLPLLGGEPDNEKSPHDLILVVSPSYYSYRAYIDFGLPDIFISRETFGWAPNEAKLHMVPNYFSSSEWTIVAEVLGSNARHLFELHALKESDSYLNMIAHESSTFEDIVDAYLAYLQITTVNPAMEKALSLLQRFALDAHNGKIPKDRLHFGAPWRHPPCTDDPDHLLEWAKIQLLDFVQSLVNTEFGLNYLADCSLEIFDDPSATALLEVGLLYAQRDPSFVRPVSRGVQRCLVRW</sequence>
<comment type="caution">
    <text evidence="1">The sequence shown here is derived from an EMBL/GenBank/DDBJ whole genome shotgun (WGS) entry which is preliminary data.</text>
</comment>
<organism evidence="1 2">
    <name type="scientific">Carnegiea gigantea</name>
    <dbReference type="NCBI Taxonomy" id="171969"/>
    <lineage>
        <taxon>Eukaryota</taxon>
        <taxon>Viridiplantae</taxon>
        <taxon>Streptophyta</taxon>
        <taxon>Embryophyta</taxon>
        <taxon>Tracheophyta</taxon>
        <taxon>Spermatophyta</taxon>
        <taxon>Magnoliopsida</taxon>
        <taxon>eudicotyledons</taxon>
        <taxon>Gunneridae</taxon>
        <taxon>Pentapetalae</taxon>
        <taxon>Caryophyllales</taxon>
        <taxon>Cactineae</taxon>
        <taxon>Cactaceae</taxon>
        <taxon>Cactoideae</taxon>
        <taxon>Echinocereeae</taxon>
        <taxon>Carnegiea</taxon>
    </lineage>
</organism>
<keyword evidence="2" id="KW-1185">Reference proteome</keyword>
<evidence type="ECO:0000313" key="1">
    <source>
        <dbReference type="EMBL" id="KAJ8445818.1"/>
    </source>
</evidence>
<accession>A0A9Q1KN34</accession>
<proteinExistence type="predicted"/>
<dbReference type="Proteomes" id="UP001153076">
    <property type="component" value="Unassembled WGS sequence"/>
</dbReference>
<evidence type="ECO:0000313" key="2">
    <source>
        <dbReference type="Proteomes" id="UP001153076"/>
    </source>
</evidence>
<dbReference type="PANTHER" id="PTHR36017:SF1">
    <property type="entry name" value="EMBRYO DEFECTIVE 1381"/>
    <property type="match status" value="1"/>
</dbReference>
<dbReference type="OrthoDB" id="1911782at2759"/>